<feature type="compositionally biased region" description="Low complexity" evidence="8">
    <location>
        <begin position="606"/>
        <end position="624"/>
    </location>
</feature>
<dbReference type="GO" id="GO:0044732">
    <property type="term" value="C:mitotic spindle pole body"/>
    <property type="evidence" value="ECO:0007669"/>
    <property type="project" value="UniProtKB-ARBA"/>
</dbReference>
<dbReference type="GO" id="GO:0051010">
    <property type="term" value="F:microtubule plus-end binding"/>
    <property type="evidence" value="ECO:0007669"/>
    <property type="project" value="InterPro"/>
</dbReference>
<evidence type="ECO:0000256" key="4">
    <source>
        <dbReference type="ARBA" id="ARBA00022618"/>
    </source>
</evidence>
<feature type="region of interest" description="Disordered" evidence="8">
    <location>
        <begin position="507"/>
        <end position="631"/>
    </location>
</feature>
<dbReference type="EMBL" id="JAKELL010000001">
    <property type="protein sequence ID" value="KAH9001055.1"/>
    <property type="molecule type" value="Genomic_DNA"/>
</dbReference>
<feature type="region of interest" description="Disordered" evidence="8">
    <location>
        <begin position="1516"/>
        <end position="1692"/>
    </location>
</feature>
<feature type="compositionally biased region" description="Polar residues" evidence="8">
    <location>
        <begin position="1650"/>
        <end position="1671"/>
    </location>
</feature>
<keyword evidence="4" id="KW-0132">Cell division</keyword>
<evidence type="ECO:0000256" key="1">
    <source>
        <dbReference type="ARBA" id="ARBA00004186"/>
    </source>
</evidence>
<dbReference type="Gene3D" id="1.25.10.10">
    <property type="entry name" value="Leucine-rich Repeat Variant"/>
    <property type="match status" value="5"/>
</dbReference>
<dbReference type="GO" id="GO:0099070">
    <property type="term" value="C:static microtubule bundle"/>
    <property type="evidence" value="ECO:0007669"/>
    <property type="project" value="UniProtKB-ARBA"/>
</dbReference>
<evidence type="ECO:0000256" key="5">
    <source>
        <dbReference type="ARBA" id="ARBA00022701"/>
    </source>
</evidence>
<feature type="domain" description="TOG" evidence="9">
    <location>
        <begin position="282"/>
        <end position="517"/>
    </location>
</feature>
<evidence type="ECO:0000259" key="9">
    <source>
        <dbReference type="SMART" id="SM01349"/>
    </source>
</evidence>
<dbReference type="GO" id="GO:1990571">
    <property type="term" value="P:meiotic centromere clustering"/>
    <property type="evidence" value="ECO:0007669"/>
    <property type="project" value="UniProtKB-ARBA"/>
</dbReference>
<evidence type="ECO:0000313" key="11">
    <source>
        <dbReference type="Proteomes" id="UP001201163"/>
    </source>
</evidence>
<feature type="compositionally biased region" description="Polar residues" evidence="8">
    <location>
        <begin position="2168"/>
        <end position="2180"/>
    </location>
</feature>
<dbReference type="InterPro" id="IPR034085">
    <property type="entry name" value="TOG"/>
</dbReference>
<feature type="domain" description="TOG" evidence="9">
    <location>
        <begin position="1287"/>
        <end position="1538"/>
    </location>
</feature>
<keyword evidence="6" id="KW-0498">Mitosis</keyword>
<dbReference type="FunFam" id="1.25.10.10:FF:000063">
    <property type="entry name" value="Putative cytoskeleton-associated protein 5"/>
    <property type="match status" value="1"/>
</dbReference>
<reference evidence="10" key="1">
    <citation type="submission" date="2022-01" db="EMBL/GenBank/DDBJ databases">
        <title>Comparative genomics reveals a dynamic genome evolution in the ectomycorrhizal milk-cap (Lactarius) mushrooms.</title>
        <authorList>
            <consortium name="DOE Joint Genome Institute"/>
            <person name="Lebreton A."/>
            <person name="Tang N."/>
            <person name="Kuo A."/>
            <person name="LaButti K."/>
            <person name="Drula E."/>
            <person name="Barry K."/>
            <person name="Clum A."/>
            <person name="Lipzen A."/>
            <person name="Mousain D."/>
            <person name="Ng V."/>
            <person name="Wang R."/>
            <person name="Wang X."/>
            <person name="Dai Y."/>
            <person name="Henrissat B."/>
            <person name="Grigoriev I.V."/>
            <person name="Guerin-Laguette A."/>
            <person name="Yu F."/>
            <person name="Martin F.M."/>
        </authorList>
    </citation>
    <scope>NUCLEOTIDE SEQUENCE</scope>
    <source>
        <strain evidence="10">QP</strain>
    </source>
</reference>
<feature type="region of interest" description="Disordered" evidence="8">
    <location>
        <begin position="1969"/>
        <end position="2036"/>
    </location>
</feature>
<evidence type="ECO:0000256" key="2">
    <source>
        <dbReference type="ARBA" id="ARBA00009549"/>
    </source>
</evidence>
<comment type="similarity">
    <text evidence="2">Belongs to the CLASP family.</text>
</comment>
<feature type="compositionally biased region" description="Low complexity" evidence="8">
    <location>
        <begin position="579"/>
        <end position="599"/>
    </location>
</feature>
<evidence type="ECO:0000256" key="7">
    <source>
        <dbReference type="ARBA" id="ARBA00023212"/>
    </source>
</evidence>
<keyword evidence="3" id="KW-0963">Cytoplasm</keyword>
<sequence>MDGPPPPEEDFSTLSIDVRLAHKNWKARVSAYESLVKTFQLTASDTDPAFKPYTSNPDLLKKIVTDSNAVAQEKGVECVVAFVKFAGENAARTRDAVVPALVDKCFGSTRAGTKNQAIELALQYVEVENSGAGVVDNVLPGLSAKQPKAVAGTVTVLKEIVRLFGTQVTPPAPILKTFPKIFGHSDKTVRSEGGNLAHALYQYLGAGIEPWLAELKPVQVKELKEVWDEMEKDGRGKGSLKPERLTRQQARDAEQNAGAGEGDEGGASATAEEDLAPPDPRQFAEEVDITPKLPANLHKNLTSSKWKERKEVLDDLLTLLSATPRIKEAAEFGELSKALALRVQSDANINCVMVAAQCLEGLAKGLMGSFARYRETVVPPMLERLKERKATVTDTIGVALDAIFETTTLADILGDILPALSNKNPQVKEGACKFLTRCLSTSKQAIPPAQIKPVSEAIATLLEDSYAGARDEAANAFGTLMKMVGERPLGAVMDGLADVRKAKVKEAHEKATVKAKAGAGNPPKPTPAVPAKGPTKKGPSVAKKEEIPLPPETQSLSPEDDTAVPEKKARGPPARLLAKKASPSGAGASATQATPAPSTKKPPPAAAAAAAAAATSSKPAKGGAPAPPGALDTFKYKHTPEDAEALAAEIIPPNYITDLGDANWKTRLAALEEMTTWVESMVEELDAEVIVRALGKKGWGEKNFQVSAKLYGILVILAERCPSFGRSCAALSIPHLSEKLGDGKLKKPAGETLGTFAEKTSLQFVLNQAYEPLNKIKAPKALADALTWIEQVLSEFGIAGLSLRSLIEFLKGALKNSNAAVRTSATKTLVMVKVFAGPSISDLLGDLNPQLLATIQSEFEKVEGNAPPEPVRLSADVLAVAPQGASGGKSGAAPASALDDLFPRVEIDGLMKGTTILADAKSDAWKTKKEALETLQAILDQGANKRLKPQMGEIGQILKARVTDSNKAVQSLALDIVARIATGMGKPFEKQTRFFVLPVCTVLSDQKAPIRAAGIQTLTAIASACEGLDALVHGLTAALEVNQPLQRAQLLGWIVDWFKGHEMTPGLDLSGWVAPIVGCLDDRNGDIRKGAQAVLPYLIASAGFDQVMHQTNSLKPASKGTAVPLIQAARAAAPTGVASAPLVPAAPAPQKVVAPSKPAVANPPSPSPPEPSPPQSPAAPTGRSGPKLASVRRRLPTGSISRPESQMEFVDDAATPRASTKMGGIKRSGMLTPASKSAPPSAPVSAAPSQEPLPFHGMSLDVKRVRLLKDVGKWVNEGGTTRKELADLLQHQMEPNASRDLIANLFSQDHNAVNDHVNGLTMLCDFFSDLQSGGEGLGLTEDDARTIGMANSDLALKYVSIKVHEPQSNLVAKCLDVVDAVLAFLRNIECQLTDTEAMCFIPTLVHKFGDAREPVRVRVQQIFQILPKVYAYSRIFQLVLDHGLKSKVAKTRQLSLDEMGGILKRSGMGACHPTKDCPVIASMISDKDPTVRKSALSALSEVYLFEGEKVWSLVGPMSPKDKTQLEERLRRVAGPSSPDKSTKQEALVPLQPSQISRLANSIVRPASPSTSLLRPGGIPRPGSPPTSVSRLAQPAARPISPGLSQIAKPNSQIPGPTSPPAARGKSLLPSRLAAPRSRAGTLRTHLAPPTTDSTGTQSNGTKSANGQSSKVESWRNAEALEDPDAPPDSGNNLTLTISSILSSDSDRSVDALKKVQKILQLGPDGGPSSPQYRDLAEHTEGLIETVTLQVSHAFDKPEDNIRLAKHLIQTLNAFCDNPLLAESLTVDILTTLFEELALRLLQTDDSQDKEVKNLSRFINMIMLRLFSTGRRITVFRALFTLLLQIVRPFPANGTPTDSQEAKVAELVLKCIWKLARNIPQDLTDLKLDPVELFPAIEHFLQTVPPNEWRARATNRVPCGDMPLRTLKVIIQHVVAHYGDEVYDILSGSFDDPSATIVYPYVYRILNSGSRAATEEAPEQRSRTPRSSTPGPSRPASPPETASDAASGDAKRSSPSHHTSRSVSSINGLVSPPIEEPDPDAQLLKIIGHISSETTGAMHKEGITELHQFIKAYPHKKAKVDKMLESTGPAFRKYISRALASRAAEDEEREVAVADTLSKLESKSMPNSPMAATFNRDDQPRSPISPTSAIGPNQDKQDKLSRLHDIFQYRTSTISTSSHGRSTSAFAPSSRSPPA</sequence>
<dbReference type="InterPro" id="IPR011989">
    <property type="entry name" value="ARM-like"/>
</dbReference>
<comment type="caution">
    <text evidence="10">The sequence shown here is derived from an EMBL/GenBank/DDBJ whole genome shotgun (WGS) entry which is preliminary data.</text>
</comment>
<evidence type="ECO:0000256" key="6">
    <source>
        <dbReference type="ARBA" id="ARBA00022776"/>
    </source>
</evidence>
<feature type="domain" description="TOG" evidence="9">
    <location>
        <begin position="900"/>
        <end position="1135"/>
    </location>
</feature>
<dbReference type="Proteomes" id="UP001201163">
    <property type="component" value="Unassembled WGS sequence"/>
</dbReference>
<gene>
    <name evidence="10" type="ORF">EDB92DRAFT_2057291</name>
</gene>
<feature type="compositionally biased region" description="Basic and acidic residues" evidence="8">
    <location>
        <begin position="230"/>
        <end position="254"/>
    </location>
</feature>
<feature type="domain" description="TOG" evidence="9">
    <location>
        <begin position="635"/>
        <end position="868"/>
    </location>
</feature>
<name>A0AAD4LU56_9AGAM</name>
<feature type="region of interest" description="Disordered" evidence="8">
    <location>
        <begin position="1154"/>
        <end position="1250"/>
    </location>
</feature>
<feature type="compositionally biased region" description="Basic and acidic residues" evidence="8">
    <location>
        <begin position="1519"/>
        <end position="1530"/>
    </location>
</feature>
<organism evidence="10 11">
    <name type="scientific">Lactarius akahatsu</name>
    <dbReference type="NCBI Taxonomy" id="416441"/>
    <lineage>
        <taxon>Eukaryota</taxon>
        <taxon>Fungi</taxon>
        <taxon>Dikarya</taxon>
        <taxon>Basidiomycota</taxon>
        <taxon>Agaricomycotina</taxon>
        <taxon>Agaricomycetes</taxon>
        <taxon>Russulales</taxon>
        <taxon>Russulaceae</taxon>
        <taxon>Lactarius</taxon>
    </lineage>
</organism>
<dbReference type="InterPro" id="IPR024395">
    <property type="entry name" value="CLASP_N_dom"/>
</dbReference>
<dbReference type="Pfam" id="PF21040">
    <property type="entry name" value="CEP104-like_TOG"/>
    <property type="match status" value="1"/>
</dbReference>
<dbReference type="InterPro" id="IPR048491">
    <property type="entry name" value="XMAP215_CLASP_TOG"/>
</dbReference>
<comment type="subcellular location">
    <subcellularLocation>
        <location evidence="1">Cytoplasm</location>
        <location evidence="1">Cytoskeleton</location>
        <location evidence="1">Spindle</location>
    </subcellularLocation>
</comment>
<evidence type="ECO:0000313" key="10">
    <source>
        <dbReference type="EMBL" id="KAH9001055.1"/>
    </source>
</evidence>
<accession>A0AAD4LU56</accession>
<evidence type="ECO:0000256" key="8">
    <source>
        <dbReference type="SAM" id="MobiDB-lite"/>
    </source>
</evidence>
<dbReference type="PANTHER" id="PTHR12609">
    <property type="entry name" value="MICROTUBULE ASSOCIATED PROTEIN XMAP215"/>
    <property type="match status" value="1"/>
</dbReference>
<proteinExistence type="inferred from homology"/>
<feature type="region of interest" description="Disordered" evidence="8">
    <location>
        <begin position="2116"/>
        <end position="2194"/>
    </location>
</feature>
<feature type="compositionally biased region" description="Low complexity" evidence="8">
    <location>
        <begin position="2181"/>
        <end position="2194"/>
    </location>
</feature>
<feature type="compositionally biased region" description="Low complexity" evidence="8">
    <location>
        <begin position="1233"/>
        <end position="1249"/>
    </location>
</feature>
<keyword evidence="11" id="KW-1185">Reference proteome</keyword>
<feature type="compositionally biased region" description="Pro residues" evidence="8">
    <location>
        <begin position="1161"/>
        <end position="1177"/>
    </location>
</feature>
<dbReference type="GO" id="GO:0051315">
    <property type="term" value="P:attachment of mitotic spindle microtubules to kinetochore"/>
    <property type="evidence" value="ECO:0007669"/>
    <property type="project" value="UniProtKB-ARBA"/>
</dbReference>
<dbReference type="GO" id="GO:0000022">
    <property type="term" value="P:mitotic spindle elongation"/>
    <property type="evidence" value="ECO:0007669"/>
    <property type="project" value="UniProtKB-ARBA"/>
</dbReference>
<evidence type="ECO:0000256" key="3">
    <source>
        <dbReference type="ARBA" id="ARBA00022490"/>
    </source>
</evidence>
<dbReference type="Pfam" id="PF21041">
    <property type="entry name" value="XMAP215_CLASP_TOG"/>
    <property type="match status" value="2"/>
</dbReference>
<keyword evidence="7" id="KW-0206">Cytoskeleton</keyword>
<protein>
    <submittedName>
        <fullName evidence="10">ARM repeat-containing protein</fullName>
    </submittedName>
</protein>
<dbReference type="FunFam" id="1.25.10.10:FF:000019">
    <property type="entry name" value="Cytoskeleton-associated protein 5"/>
    <property type="match status" value="1"/>
</dbReference>
<dbReference type="Pfam" id="PF12348">
    <property type="entry name" value="CLASP_N"/>
    <property type="match status" value="1"/>
</dbReference>
<dbReference type="SUPFAM" id="SSF48371">
    <property type="entry name" value="ARM repeat"/>
    <property type="match status" value="2"/>
</dbReference>
<dbReference type="GO" id="GO:0005881">
    <property type="term" value="C:cytoplasmic microtubule"/>
    <property type="evidence" value="ECO:0007669"/>
    <property type="project" value="UniProtKB-ARBA"/>
</dbReference>
<feature type="domain" description="TOG" evidence="9">
    <location>
        <begin position="2"/>
        <end position="236"/>
    </location>
</feature>
<dbReference type="GO" id="GO:0030951">
    <property type="term" value="P:establishment or maintenance of microtubule cytoskeleton polarity"/>
    <property type="evidence" value="ECO:0007669"/>
    <property type="project" value="InterPro"/>
</dbReference>
<dbReference type="GO" id="GO:0061863">
    <property type="term" value="F:microtubule plus end polymerase"/>
    <property type="evidence" value="ECO:0007669"/>
    <property type="project" value="InterPro"/>
</dbReference>
<feature type="compositionally biased region" description="Basic and acidic residues" evidence="8">
    <location>
        <begin position="2154"/>
        <end position="2166"/>
    </location>
</feature>
<keyword evidence="6" id="KW-0131">Cell cycle</keyword>
<dbReference type="GO" id="GO:0051301">
    <property type="term" value="P:cell division"/>
    <property type="evidence" value="ECO:0007669"/>
    <property type="project" value="UniProtKB-KW"/>
</dbReference>
<feature type="compositionally biased region" description="Polar residues" evidence="8">
    <location>
        <begin position="2141"/>
        <end position="2150"/>
    </location>
</feature>
<dbReference type="GO" id="GO:1990498">
    <property type="term" value="C:mitotic spindle microtubule"/>
    <property type="evidence" value="ECO:0007669"/>
    <property type="project" value="UniProtKB-ARBA"/>
</dbReference>
<dbReference type="FunFam" id="1.25.10.10:FF:000068">
    <property type="entry name" value="cytoskeleton-associated protein 5 isoform X1"/>
    <property type="match status" value="1"/>
</dbReference>
<dbReference type="InterPro" id="IPR045110">
    <property type="entry name" value="XMAP215"/>
</dbReference>
<dbReference type="SMART" id="SM01349">
    <property type="entry name" value="TOG"/>
    <property type="match status" value="5"/>
</dbReference>
<dbReference type="InterPro" id="IPR016024">
    <property type="entry name" value="ARM-type_fold"/>
</dbReference>
<feature type="region of interest" description="Disordered" evidence="8">
    <location>
        <begin position="230"/>
        <end position="278"/>
    </location>
</feature>
<dbReference type="GO" id="GO:0046785">
    <property type="term" value="P:microtubule polymerization"/>
    <property type="evidence" value="ECO:0007669"/>
    <property type="project" value="InterPro"/>
</dbReference>
<keyword evidence="5" id="KW-0493">Microtubule</keyword>